<comment type="caution">
    <text evidence="2">The sequence shown here is derived from an EMBL/GenBank/DDBJ whole genome shotgun (WGS) entry which is preliminary data.</text>
</comment>
<dbReference type="Proteomes" id="UP001610861">
    <property type="component" value="Unassembled WGS sequence"/>
</dbReference>
<reference evidence="2 3" key="1">
    <citation type="submission" date="2024-09" db="EMBL/GenBank/DDBJ databases">
        <authorList>
            <person name="Pan X."/>
        </authorList>
    </citation>
    <scope>NUCLEOTIDE SEQUENCE [LARGE SCALE GENOMIC DNA]</scope>
    <source>
        <strain evidence="2 3">B2969</strain>
    </source>
</reference>
<accession>A0ABW7Q7T4</accession>
<keyword evidence="3" id="KW-1185">Reference proteome</keyword>
<evidence type="ECO:0000256" key="1">
    <source>
        <dbReference type="SAM" id="Phobius"/>
    </source>
</evidence>
<proteinExistence type="predicted"/>
<keyword evidence="1" id="KW-0472">Membrane</keyword>
<feature type="transmembrane region" description="Helical" evidence="1">
    <location>
        <begin position="26"/>
        <end position="46"/>
    </location>
</feature>
<evidence type="ECO:0000313" key="2">
    <source>
        <dbReference type="EMBL" id="MFH8250914.1"/>
    </source>
</evidence>
<name>A0ABW7Q7T4_9MICO</name>
<dbReference type="RefSeq" id="WP_396640857.1">
    <property type="nucleotide sequence ID" value="NZ_JBIQWL010000003.1"/>
</dbReference>
<keyword evidence="1" id="KW-1133">Transmembrane helix</keyword>
<evidence type="ECO:0000313" key="3">
    <source>
        <dbReference type="Proteomes" id="UP001610861"/>
    </source>
</evidence>
<feature type="transmembrane region" description="Helical" evidence="1">
    <location>
        <begin position="58"/>
        <end position="80"/>
    </location>
</feature>
<gene>
    <name evidence="2" type="ORF">ACH3VR_11155</name>
</gene>
<protein>
    <submittedName>
        <fullName evidence="2">Uncharacterized protein</fullName>
    </submittedName>
</protein>
<dbReference type="EMBL" id="JBIQWL010000003">
    <property type="protein sequence ID" value="MFH8250914.1"/>
    <property type="molecule type" value="Genomic_DNA"/>
</dbReference>
<sequence>MPLTDTAATRALRPSRPAPSTHVRALLTWVAIFPLVTIGSMLLAPITGSWHPVLRTALLTALVVPAAFYVAVPQLVRLYGVIAHRLTRDRD</sequence>
<keyword evidence="1" id="KW-0812">Transmembrane</keyword>
<organism evidence="2 3">
    <name type="scientific">Microbacterium alkaliflavum</name>
    <dbReference type="NCBI Taxonomy" id="3248839"/>
    <lineage>
        <taxon>Bacteria</taxon>
        <taxon>Bacillati</taxon>
        <taxon>Actinomycetota</taxon>
        <taxon>Actinomycetes</taxon>
        <taxon>Micrococcales</taxon>
        <taxon>Microbacteriaceae</taxon>
        <taxon>Microbacterium</taxon>
    </lineage>
</organism>